<evidence type="ECO:0000313" key="1">
    <source>
        <dbReference type="EMBL" id="TWU12857.1"/>
    </source>
</evidence>
<keyword evidence="2" id="KW-1185">Reference proteome</keyword>
<dbReference type="RefSeq" id="WP_146370274.1">
    <property type="nucleotide sequence ID" value="NZ_SJPP01000001.1"/>
</dbReference>
<dbReference type="OrthoDB" id="284616at2"/>
<dbReference type="Proteomes" id="UP000320735">
    <property type="component" value="Unassembled WGS sequence"/>
</dbReference>
<dbReference type="AlphaFoldDB" id="A0A5C6BMC4"/>
<proteinExistence type="predicted"/>
<dbReference type="EMBL" id="SJPP01000001">
    <property type="protein sequence ID" value="TWU12857.1"/>
    <property type="molecule type" value="Genomic_DNA"/>
</dbReference>
<comment type="caution">
    <text evidence="1">The sequence shown here is derived from an EMBL/GenBank/DDBJ whole genome shotgun (WGS) entry which is preliminary data.</text>
</comment>
<organism evidence="1 2">
    <name type="scientific">Symmachiella macrocystis</name>
    <dbReference type="NCBI Taxonomy" id="2527985"/>
    <lineage>
        <taxon>Bacteria</taxon>
        <taxon>Pseudomonadati</taxon>
        <taxon>Planctomycetota</taxon>
        <taxon>Planctomycetia</taxon>
        <taxon>Planctomycetales</taxon>
        <taxon>Planctomycetaceae</taxon>
        <taxon>Symmachiella</taxon>
    </lineage>
</organism>
<accession>A0A5C6BMC4</accession>
<sequence>MSKFTDNAGREWVFTITVDDVRRVRKKLEVDLLDVDVFPQLASDPILLADVLFVLCLPQADADGITDEDFGRGLGGDAIDEATEAVLDALVNFSRSAKRATLRKVIDKQKALEARGLEAAETYLASGQAEKEMDAAIKKAGL</sequence>
<protein>
    <submittedName>
        <fullName evidence="1">Uncharacterized protein</fullName>
    </submittedName>
</protein>
<name>A0A5C6BMC4_9PLAN</name>
<reference evidence="1 2" key="1">
    <citation type="submission" date="2019-02" db="EMBL/GenBank/DDBJ databases">
        <title>Deep-cultivation of Planctomycetes and their phenomic and genomic characterization uncovers novel biology.</title>
        <authorList>
            <person name="Wiegand S."/>
            <person name="Jogler M."/>
            <person name="Boedeker C."/>
            <person name="Pinto D."/>
            <person name="Vollmers J."/>
            <person name="Rivas-Marin E."/>
            <person name="Kohn T."/>
            <person name="Peeters S.H."/>
            <person name="Heuer A."/>
            <person name="Rast P."/>
            <person name="Oberbeckmann S."/>
            <person name="Bunk B."/>
            <person name="Jeske O."/>
            <person name="Meyerdierks A."/>
            <person name="Storesund J.E."/>
            <person name="Kallscheuer N."/>
            <person name="Luecker S."/>
            <person name="Lage O.M."/>
            <person name="Pohl T."/>
            <person name="Merkel B.J."/>
            <person name="Hornburger P."/>
            <person name="Mueller R.-W."/>
            <person name="Bruemmer F."/>
            <person name="Labrenz M."/>
            <person name="Spormann A.M."/>
            <person name="Op Den Camp H."/>
            <person name="Overmann J."/>
            <person name="Amann R."/>
            <person name="Jetten M.S.M."/>
            <person name="Mascher T."/>
            <person name="Medema M.H."/>
            <person name="Devos D.P."/>
            <person name="Kaster A.-K."/>
            <person name="Ovreas L."/>
            <person name="Rohde M."/>
            <person name="Galperin M.Y."/>
            <person name="Jogler C."/>
        </authorList>
    </citation>
    <scope>NUCLEOTIDE SEQUENCE [LARGE SCALE GENOMIC DNA]</scope>
    <source>
        <strain evidence="1 2">CA54</strain>
    </source>
</reference>
<evidence type="ECO:0000313" key="2">
    <source>
        <dbReference type="Proteomes" id="UP000320735"/>
    </source>
</evidence>
<gene>
    <name evidence="1" type="ORF">CA54_16830</name>
</gene>